<reference evidence="2" key="1">
    <citation type="journal article" date="2021" name="PeerJ">
        <title>Extensive microbial diversity within the chicken gut microbiome revealed by metagenomics and culture.</title>
        <authorList>
            <person name="Gilroy R."/>
            <person name="Ravi A."/>
            <person name="Getino M."/>
            <person name="Pursley I."/>
            <person name="Horton D.L."/>
            <person name="Alikhan N.F."/>
            <person name="Baker D."/>
            <person name="Gharbi K."/>
            <person name="Hall N."/>
            <person name="Watson M."/>
            <person name="Adriaenssens E.M."/>
            <person name="Foster-Nyarko E."/>
            <person name="Jarju S."/>
            <person name="Secka A."/>
            <person name="Antonio M."/>
            <person name="Oren A."/>
            <person name="Chaudhuri R.R."/>
            <person name="La Ragione R."/>
            <person name="Hildebrand F."/>
            <person name="Pallen M.J."/>
        </authorList>
    </citation>
    <scope>NUCLEOTIDE SEQUENCE</scope>
    <source>
        <strain evidence="2">ChiSxjej5B17-1746</strain>
    </source>
</reference>
<comment type="caution">
    <text evidence="2">The sequence shown here is derived from an EMBL/GenBank/DDBJ whole genome shotgun (WGS) entry which is preliminary data.</text>
</comment>
<keyword evidence="1" id="KW-1133">Transmembrane helix</keyword>
<gene>
    <name evidence="2" type="ORF">H9874_11930</name>
</gene>
<proteinExistence type="predicted"/>
<dbReference type="AlphaFoldDB" id="A0A9D1R2I4"/>
<name>A0A9D1R2I4_9BACT</name>
<keyword evidence="1" id="KW-0472">Membrane</keyword>
<dbReference type="EMBL" id="DXGI01000446">
    <property type="protein sequence ID" value="HIW79832.1"/>
    <property type="molecule type" value="Genomic_DNA"/>
</dbReference>
<sequence>MAEDAKNVKFHEEVKKMEYEPLDATELKLIHWSWGLGVVLLVLLYFLSDYIAPGAHG</sequence>
<evidence type="ECO:0000313" key="2">
    <source>
        <dbReference type="EMBL" id="HIW79832.1"/>
    </source>
</evidence>
<evidence type="ECO:0000256" key="1">
    <source>
        <dbReference type="SAM" id="Phobius"/>
    </source>
</evidence>
<protein>
    <submittedName>
        <fullName evidence="2">Bacteriocin-type signal sequence</fullName>
    </submittedName>
</protein>
<organism evidence="2 3">
    <name type="scientific">Candidatus Bilophila faecipullorum</name>
    <dbReference type="NCBI Taxonomy" id="2838482"/>
    <lineage>
        <taxon>Bacteria</taxon>
        <taxon>Pseudomonadati</taxon>
        <taxon>Thermodesulfobacteriota</taxon>
        <taxon>Desulfovibrionia</taxon>
        <taxon>Desulfovibrionales</taxon>
        <taxon>Desulfovibrionaceae</taxon>
        <taxon>Bilophila</taxon>
    </lineage>
</organism>
<keyword evidence="1" id="KW-0812">Transmembrane</keyword>
<reference evidence="2" key="2">
    <citation type="submission" date="2021-04" db="EMBL/GenBank/DDBJ databases">
        <authorList>
            <person name="Gilroy R."/>
        </authorList>
    </citation>
    <scope>NUCLEOTIDE SEQUENCE</scope>
    <source>
        <strain evidence="2">ChiSxjej5B17-1746</strain>
    </source>
</reference>
<feature type="transmembrane region" description="Helical" evidence="1">
    <location>
        <begin position="29"/>
        <end position="47"/>
    </location>
</feature>
<accession>A0A9D1R2I4</accession>
<dbReference type="Proteomes" id="UP000824264">
    <property type="component" value="Unassembled WGS sequence"/>
</dbReference>
<evidence type="ECO:0000313" key="3">
    <source>
        <dbReference type="Proteomes" id="UP000824264"/>
    </source>
</evidence>